<dbReference type="Proteomes" id="UP000805193">
    <property type="component" value="Unassembled WGS sequence"/>
</dbReference>
<protein>
    <submittedName>
        <fullName evidence="1">Uncharacterized protein</fullName>
    </submittedName>
</protein>
<comment type="caution">
    <text evidence="1">The sequence shown here is derived from an EMBL/GenBank/DDBJ whole genome shotgun (WGS) entry which is preliminary data.</text>
</comment>
<dbReference type="EMBL" id="JABSTQ010007598">
    <property type="protein sequence ID" value="KAG0435483.1"/>
    <property type="molecule type" value="Genomic_DNA"/>
</dbReference>
<proteinExistence type="predicted"/>
<evidence type="ECO:0000313" key="1">
    <source>
        <dbReference type="EMBL" id="KAG0435483.1"/>
    </source>
</evidence>
<evidence type="ECO:0000313" key="2">
    <source>
        <dbReference type="Proteomes" id="UP000805193"/>
    </source>
</evidence>
<accession>A0AC60QMM6</accession>
<keyword evidence="2" id="KW-1185">Reference proteome</keyword>
<name>A0AC60QMM6_IXOPE</name>
<reference evidence="1 2" key="1">
    <citation type="journal article" date="2020" name="Cell">
        <title>Large-Scale Comparative Analyses of Tick Genomes Elucidate Their Genetic Diversity and Vector Capacities.</title>
        <authorList>
            <consortium name="Tick Genome and Microbiome Consortium (TIGMIC)"/>
            <person name="Jia N."/>
            <person name="Wang J."/>
            <person name="Shi W."/>
            <person name="Du L."/>
            <person name="Sun Y."/>
            <person name="Zhan W."/>
            <person name="Jiang J.F."/>
            <person name="Wang Q."/>
            <person name="Zhang B."/>
            <person name="Ji P."/>
            <person name="Bell-Sakyi L."/>
            <person name="Cui X.M."/>
            <person name="Yuan T.T."/>
            <person name="Jiang B.G."/>
            <person name="Yang W.F."/>
            <person name="Lam T.T."/>
            <person name="Chang Q.C."/>
            <person name="Ding S.J."/>
            <person name="Wang X.J."/>
            <person name="Zhu J.G."/>
            <person name="Ruan X.D."/>
            <person name="Zhao L."/>
            <person name="Wei J.T."/>
            <person name="Ye R.Z."/>
            <person name="Que T.C."/>
            <person name="Du C.H."/>
            <person name="Zhou Y.H."/>
            <person name="Cheng J.X."/>
            <person name="Dai P.F."/>
            <person name="Guo W.B."/>
            <person name="Han X.H."/>
            <person name="Huang E.J."/>
            <person name="Li L.F."/>
            <person name="Wei W."/>
            <person name="Gao Y.C."/>
            <person name="Liu J.Z."/>
            <person name="Shao H.Z."/>
            <person name="Wang X."/>
            <person name="Wang C.C."/>
            <person name="Yang T.C."/>
            <person name="Huo Q.B."/>
            <person name="Li W."/>
            <person name="Chen H.Y."/>
            <person name="Chen S.E."/>
            <person name="Zhou L.G."/>
            <person name="Ni X.B."/>
            <person name="Tian J.H."/>
            <person name="Sheng Y."/>
            <person name="Liu T."/>
            <person name="Pan Y.S."/>
            <person name="Xia L.Y."/>
            <person name="Li J."/>
            <person name="Zhao F."/>
            <person name="Cao W.C."/>
        </authorList>
    </citation>
    <scope>NUCLEOTIDE SEQUENCE [LARGE SCALE GENOMIC DNA]</scope>
    <source>
        <strain evidence="1">Iper-2018</strain>
    </source>
</reference>
<gene>
    <name evidence="1" type="ORF">HPB47_018458</name>
</gene>
<organism evidence="1 2">
    <name type="scientific">Ixodes persulcatus</name>
    <name type="common">Taiga tick</name>
    <dbReference type="NCBI Taxonomy" id="34615"/>
    <lineage>
        <taxon>Eukaryota</taxon>
        <taxon>Metazoa</taxon>
        <taxon>Ecdysozoa</taxon>
        <taxon>Arthropoda</taxon>
        <taxon>Chelicerata</taxon>
        <taxon>Arachnida</taxon>
        <taxon>Acari</taxon>
        <taxon>Parasitiformes</taxon>
        <taxon>Ixodida</taxon>
        <taxon>Ixodoidea</taxon>
        <taxon>Ixodidae</taxon>
        <taxon>Ixodinae</taxon>
        <taxon>Ixodes</taxon>
    </lineage>
</organism>
<sequence length="190" mass="21915">MLILLSRTWLRTITCSPKRPSVQWTSESSDAAKRQYNGYFGCSWCYHPGLNVEGTIKYCLSEPFPDRTDEEAVHDMRAACHEKRPHANRSRADDLGQGPSEHRCACWAKWEAGMGDLSRASFWRVLRKLGFHYVRCSRQSMLLERVDLVAWRVRVIAMDNASYHSVKLHAFLTSLARKEELQSWLTTHAA</sequence>